<keyword evidence="3" id="KW-0645">Protease</keyword>
<dbReference type="InterPro" id="IPR050430">
    <property type="entry name" value="Peptidase_S1"/>
</dbReference>
<feature type="chain" id="PRO_5046768054" evidence="4">
    <location>
        <begin position="31"/>
        <end position="252"/>
    </location>
</feature>
<evidence type="ECO:0000313" key="6">
    <source>
        <dbReference type="EMBL" id="GAA0521230.1"/>
    </source>
</evidence>
<dbReference type="RefSeq" id="WP_009943017.1">
    <property type="nucleotide sequence ID" value="NZ_BAAAGS010000010.1"/>
</dbReference>
<accession>A0ABP3MIP4</accession>
<reference evidence="7" key="1">
    <citation type="journal article" date="2019" name="Int. J. Syst. Evol. Microbiol.">
        <title>The Global Catalogue of Microorganisms (GCM) 10K type strain sequencing project: providing services to taxonomists for standard genome sequencing and annotation.</title>
        <authorList>
            <consortium name="The Broad Institute Genomics Platform"/>
            <consortium name="The Broad Institute Genome Sequencing Center for Infectious Disease"/>
            <person name="Wu L."/>
            <person name="Ma J."/>
        </authorList>
    </citation>
    <scope>NUCLEOTIDE SEQUENCE [LARGE SCALE GENOMIC DNA]</scope>
    <source>
        <strain evidence="7">JCM 10303</strain>
    </source>
</reference>
<dbReference type="EMBL" id="BAAAGS010000010">
    <property type="protein sequence ID" value="GAA0521230.1"/>
    <property type="molecule type" value="Genomic_DNA"/>
</dbReference>
<proteinExistence type="inferred from homology"/>
<feature type="signal peptide" evidence="4">
    <location>
        <begin position="1"/>
        <end position="30"/>
    </location>
</feature>
<comment type="similarity">
    <text evidence="1">Belongs to the peptidase S1 family.</text>
</comment>
<evidence type="ECO:0000313" key="7">
    <source>
        <dbReference type="Proteomes" id="UP001500729"/>
    </source>
</evidence>
<keyword evidence="3" id="KW-0378">Hydrolase</keyword>
<gene>
    <name evidence="6" type="ORF">GCM10009533_20400</name>
</gene>
<dbReference type="PROSITE" id="PS00134">
    <property type="entry name" value="TRYPSIN_HIS"/>
    <property type="match status" value="1"/>
</dbReference>
<feature type="domain" description="Peptidase S1" evidence="5">
    <location>
        <begin position="37"/>
        <end position="250"/>
    </location>
</feature>
<dbReference type="PROSITE" id="PS50240">
    <property type="entry name" value="TRYPSIN_DOM"/>
    <property type="match status" value="1"/>
</dbReference>
<evidence type="ECO:0000256" key="4">
    <source>
        <dbReference type="SAM" id="SignalP"/>
    </source>
</evidence>
<dbReference type="PROSITE" id="PS00135">
    <property type="entry name" value="TRYPSIN_SER"/>
    <property type="match status" value="1"/>
</dbReference>
<dbReference type="InterPro" id="IPR033116">
    <property type="entry name" value="TRYPSIN_SER"/>
</dbReference>
<dbReference type="InterPro" id="IPR009003">
    <property type="entry name" value="Peptidase_S1_PA"/>
</dbReference>
<sequence length="252" mass="25530">MGTWRESAAVLGVAAMACATALATTATAGADEPGTYIVGGGEVRTETPWISALHNGGSFTCTSSIVAGTWVITAAHCVEGGGDFSVRVGSLQRSSGGTEAGVSEVFIHPDYDWPTSDIALLKLDREVHTEYSPLATAEDLADGQAATVMGWGSEKPDWSGPLPENLKYADGTVSDATCELDNLATPVLCTDTDGSVAGGDSGGPVLVKSPATGRIVQGGVCAIGHQPAGSGWAGYTSVVAHADWIAQTMGTA</sequence>
<organism evidence="6 7">
    <name type="scientific">Saccharopolyspora erythraea</name>
    <name type="common">Streptomyces erythraeus</name>
    <dbReference type="NCBI Taxonomy" id="1836"/>
    <lineage>
        <taxon>Bacteria</taxon>
        <taxon>Bacillati</taxon>
        <taxon>Actinomycetota</taxon>
        <taxon>Actinomycetes</taxon>
        <taxon>Pseudonocardiales</taxon>
        <taxon>Pseudonocardiaceae</taxon>
        <taxon>Saccharopolyspora</taxon>
    </lineage>
</organism>
<dbReference type="InterPro" id="IPR043504">
    <property type="entry name" value="Peptidase_S1_PA_chymotrypsin"/>
</dbReference>
<keyword evidence="7" id="KW-1185">Reference proteome</keyword>
<evidence type="ECO:0000256" key="1">
    <source>
        <dbReference type="ARBA" id="ARBA00007664"/>
    </source>
</evidence>
<dbReference type="InterPro" id="IPR001314">
    <property type="entry name" value="Peptidase_S1A"/>
</dbReference>
<evidence type="ECO:0000259" key="5">
    <source>
        <dbReference type="PROSITE" id="PS50240"/>
    </source>
</evidence>
<protein>
    <submittedName>
        <fullName evidence="6">Trypsin-like serine protease</fullName>
    </submittedName>
</protein>
<dbReference type="SUPFAM" id="SSF50494">
    <property type="entry name" value="Trypsin-like serine proteases"/>
    <property type="match status" value="1"/>
</dbReference>
<keyword evidence="3" id="KW-0720">Serine protease</keyword>
<dbReference type="InterPro" id="IPR001254">
    <property type="entry name" value="Trypsin_dom"/>
</dbReference>
<keyword evidence="4" id="KW-0732">Signal</keyword>
<dbReference type="Proteomes" id="UP001500729">
    <property type="component" value="Unassembled WGS sequence"/>
</dbReference>
<dbReference type="PANTHER" id="PTHR24276:SF91">
    <property type="entry name" value="AT26814P-RELATED"/>
    <property type="match status" value="1"/>
</dbReference>
<dbReference type="CDD" id="cd00190">
    <property type="entry name" value="Tryp_SPc"/>
    <property type="match status" value="1"/>
</dbReference>
<keyword evidence="2" id="KW-1015">Disulfide bond</keyword>
<evidence type="ECO:0000256" key="3">
    <source>
        <dbReference type="RuleBase" id="RU363034"/>
    </source>
</evidence>
<dbReference type="Pfam" id="PF00089">
    <property type="entry name" value="Trypsin"/>
    <property type="match status" value="1"/>
</dbReference>
<name>A0ABP3MIP4_SACER</name>
<comment type="caution">
    <text evidence="6">The sequence shown here is derived from an EMBL/GenBank/DDBJ whole genome shotgun (WGS) entry which is preliminary data.</text>
</comment>
<dbReference type="Gene3D" id="2.40.10.10">
    <property type="entry name" value="Trypsin-like serine proteases"/>
    <property type="match status" value="1"/>
</dbReference>
<dbReference type="PROSITE" id="PS51257">
    <property type="entry name" value="PROKAR_LIPOPROTEIN"/>
    <property type="match status" value="1"/>
</dbReference>
<dbReference type="SMART" id="SM00020">
    <property type="entry name" value="Tryp_SPc"/>
    <property type="match status" value="1"/>
</dbReference>
<dbReference type="PRINTS" id="PR00722">
    <property type="entry name" value="CHYMOTRYPSIN"/>
</dbReference>
<dbReference type="PANTHER" id="PTHR24276">
    <property type="entry name" value="POLYSERASE-RELATED"/>
    <property type="match status" value="1"/>
</dbReference>
<dbReference type="InterPro" id="IPR018114">
    <property type="entry name" value="TRYPSIN_HIS"/>
</dbReference>
<evidence type="ECO:0000256" key="2">
    <source>
        <dbReference type="ARBA" id="ARBA00023157"/>
    </source>
</evidence>